<dbReference type="GO" id="GO:0006508">
    <property type="term" value="P:proteolysis"/>
    <property type="evidence" value="ECO:0007669"/>
    <property type="project" value="UniProtKB-KW"/>
</dbReference>
<dbReference type="PANTHER" id="PTHR33490:SF7">
    <property type="entry name" value="BLR2979 PROTEIN"/>
    <property type="match status" value="1"/>
</dbReference>
<dbReference type="SMART" id="SM00460">
    <property type="entry name" value="TGc"/>
    <property type="match status" value="1"/>
</dbReference>
<proteinExistence type="predicted"/>
<dbReference type="InterPro" id="IPR002931">
    <property type="entry name" value="Transglutaminase-like"/>
</dbReference>
<feature type="region of interest" description="Disordered" evidence="1">
    <location>
        <begin position="290"/>
        <end position="309"/>
    </location>
</feature>
<gene>
    <name evidence="3" type="ORF">HNR00_003197</name>
</gene>
<keyword evidence="3" id="KW-0645">Protease</keyword>
<dbReference type="Gene3D" id="3.10.620.30">
    <property type="match status" value="1"/>
</dbReference>
<dbReference type="InterPro" id="IPR013589">
    <property type="entry name" value="Bac_transglu_N"/>
</dbReference>
<dbReference type="InterPro" id="IPR038765">
    <property type="entry name" value="Papain-like_cys_pep_sf"/>
</dbReference>
<evidence type="ECO:0000313" key="4">
    <source>
        <dbReference type="Proteomes" id="UP000583454"/>
    </source>
</evidence>
<organism evidence="3 4">
    <name type="scientific">Methylorubrum rhodinum</name>
    <dbReference type="NCBI Taxonomy" id="29428"/>
    <lineage>
        <taxon>Bacteria</taxon>
        <taxon>Pseudomonadati</taxon>
        <taxon>Pseudomonadota</taxon>
        <taxon>Alphaproteobacteria</taxon>
        <taxon>Hyphomicrobiales</taxon>
        <taxon>Methylobacteriaceae</taxon>
        <taxon>Methylorubrum</taxon>
    </lineage>
</organism>
<keyword evidence="4" id="KW-1185">Reference proteome</keyword>
<evidence type="ECO:0000256" key="1">
    <source>
        <dbReference type="SAM" id="MobiDB-lite"/>
    </source>
</evidence>
<protein>
    <submittedName>
        <fullName evidence="3">Transglutaminase-like putative cysteine protease</fullName>
    </submittedName>
</protein>
<reference evidence="3 4" key="1">
    <citation type="submission" date="2020-08" db="EMBL/GenBank/DDBJ databases">
        <title>Genomic Encyclopedia of Type Strains, Phase IV (KMG-IV): sequencing the most valuable type-strain genomes for metagenomic binning, comparative biology and taxonomic classification.</title>
        <authorList>
            <person name="Goeker M."/>
        </authorList>
    </citation>
    <scope>NUCLEOTIDE SEQUENCE [LARGE SCALE GENOMIC DNA]</scope>
    <source>
        <strain evidence="3 4">DSM 2163</strain>
    </source>
</reference>
<dbReference type="SUPFAM" id="SSF54001">
    <property type="entry name" value="Cysteine proteinases"/>
    <property type="match status" value="1"/>
</dbReference>
<dbReference type="EMBL" id="JACHOP010000014">
    <property type="protein sequence ID" value="MBB5758475.1"/>
    <property type="molecule type" value="Genomic_DNA"/>
</dbReference>
<feature type="compositionally biased region" description="Basic and acidic residues" evidence="1">
    <location>
        <begin position="299"/>
        <end position="309"/>
    </location>
</feature>
<dbReference type="PANTHER" id="PTHR33490">
    <property type="entry name" value="BLR5614 PROTEIN-RELATED"/>
    <property type="match status" value="1"/>
</dbReference>
<name>A0A840ZN43_9HYPH</name>
<evidence type="ECO:0000259" key="2">
    <source>
        <dbReference type="SMART" id="SM00460"/>
    </source>
</evidence>
<dbReference type="Proteomes" id="UP000583454">
    <property type="component" value="Unassembled WGS sequence"/>
</dbReference>
<feature type="domain" description="Transglutaminase-like" evidence="2">
    <location>
        <begin position="176"/>
        <end position="247"/>
    </location>
</feature>
<accession>A0A840ZN43</accession>
<dbReference type="Pfam" id="PF01841">
    <property type="entry name" value="Transglut_core"/>
    <property type="match status" value="1"/>
</dbReference>
<dbReference type="Pfam" id="PF08379">
    <property type="entry name" value="Bact_transglu_N"/>
    <property type="match status" value="1"/>
</dbReference>
<dbReference type="AlphaFoldDB" id="A0A840ZN43"/>
<sequence length="309" mass="33542">MIYGLRHLTTYRYARKVRSARCTLRLRPRDGDGQRVLESSVAITPAPKSRVERRDFFGLDTVGLVLDEPHETFSVEALSRVSVERPPPPPPESGPGWEAVREAALALPSLGPDGPAHFQFRSQRVPLVPAVTDYARGSFSPGRSAYGGAVELMRRMRDDFRFDAKATTVSTPLAEAFALRAGVCQDFAHVMIAGLRGLGLPAAYVSGYLRTRPPPGRARLRGADASHAWVALWCGQDLGWIGLDPTNACIVQDDHIVVARGRDYGDVAPIDGIVSSAGAQKLRVEVDVIPEDEPVEPPDPARCRGTGES</sequence>
<dbReference type="GO" id="GO:0008233">
    <property type="term" value="F:peptidase activity"/>
    <property type="evidence" value="ECO:0007669"/>
    <property type="project" value="UniProtKB-KW"/>
</dbReference>
<comment type="caution">
    <text evidence="3">The sequence shown here is derived from an EMBL/GenBank/DDBJ whole genome shotgun (WGS) entry which is preliminary data.</text>
</comment>
<dbReference type="RefSeq" id="WP_183570946.1">
    <property type="nucleotide sequence ID" value="NZ_JACHOP010000014.1"/>
</dbReference>
<keyword evidence="3" id="KW-0378">Hydrolase</keyword>
<evidence type="ECO:0000313" key="3">
    <source>
        <dbReference type="EMBL" id="MBB5758475.1"/>
    </source>
</evidence>